<dbReference type="Proteomes" id="UP000276133">
    <property type="component" value="Unassembled WGS sequence"/>
</dbReference>
<evidence type="ECO:0000256" key="1">
    <source>
        <dbReference type="SAM" id="SignalP"/>
    </source>
</evidence>
<organism evidence="2 3">
    <name type="scientific">Brachionus plicatilis</name>
    <name type="common">Marine rotifer</name>
    <name type="synonym">Brachionus muelleri</name>
    <dbReference type="NCBI Taxonomy" id="10195"/>
    <lineage>
        <taxon>Eukaryota</taxon>
        <taxon>Metazoa</taxon>
        <taxon>Spiralia</taxon>
        <taxon>Gnathifera</taxon>
        <taxon>Rotifera</taxon>
        <taxon>Eurotatoria</taxon>
        <taxon>Monogononta</taxon>
        <taxon>Pseudotrocha</taxon>
        <taxon>Ploima</taxon>
        <taxon>Brachionidae</taxon>
        <taxon>Brachionus</taxon>
    </lineage>
</organism>
<keyword evidence="3" id="KW-1185">Reference proteome</keyword>
<reference evidence="2 3" key="1">
    <citation type="journal article" date="2018" name="Sci. Rep.">
        <title>Genomic signatures of local adaptation to the degree of environmental predictability in rotifers.</title>
        <authorList>
            <person name="Franch-Gras L."/>
            <person name="Hahn C."/>
            <person name="Garcia-Roger E.M."/>
            <person name="Carmona M.J."/>
            <person name="Serra M."/>
            <person name="Gomez A."/>
        </authorList>
    </citation>
    <scope>NUCLEOTIDE SEQUENCE [LARGE SCALE GENOMIC DNA]</scope>
    <source>
        <strain evidence="2">HYR1</strain>
    </source>
</reference>
<evidence type="ECO:0000313" key="2">
    <source>
        <dbReference type="EMBL" id="RNA26811.1"/>
    </source>
</evidence>
<dbReference type="EMBL" id="REGN01002667">
    <property type="protein sequence ID" value="RNA26811.1"/>
    <property type="molecule type" value="Genomic_DNA"/>
</dbReference>
<accession>A0A3M7RTD3</accession>
<feature type="signal peptide" evidence="1">
    <location>
        <begin position="1"/>
        <end position="19"/>
    </location>
</feature>
<evidence type="ECO:0000313" key="3">
    <source>
        <dbReference type="Proteomes" id="UP000276133"/>
    </source>
</evidence>
<gene>
    <name evidence="2" type="ORF">BpHYR1_023729</name>
</gene>
<comment type="caution">
    <text evidence="2">The sequence shown here is derived from an EMBL/GenBank/DDBJ whole genome shotgun (WGS) entry which is preliminary data.</text>
</comment>
<sequence>MRTCLIIFISIVFAALANPFNCQKRQEYSQPGWKVGKNVNMRDMYEHNLTAYKILSYLNIKKRDIFDQIVVGDKLIKNILIIFTYNFHNTPI</sequence>
<keyword evidence="1" id="KW-0732">Signal</keyword>
<name>A0A3M7RTD3_BRAPC</name>
<feature type="chain" id="PRO_5017921678" evidence="1">
    <location>
        <begin position="20"/>
        <end position="92"/>
    </location>
</feature>
<dbReference type="AlphaFoldDB" id="A0A3M7RTD3"/>
<proteinExistence type="predicted"/>
<protein>
    <submittedName>
        <fullName evidence="2">Uncharacterized protein</fullName>
    </submittedName>
</protein>